<reference evidence="4 5" key="1">
    <citation type="submission" date="2016-10" db="EMBL/GenBank/DDBJ databases">
        <authorList>
            <person name="de Groot N.N."/>
        </authorList>
    </citation>
    <scope>NUCLEOTIDE SEQUENCE [LARGE SCALE GENOMIC DNA]</scope>
    <source>
        <strain evidence="4 5">DSM 18684</strain>
    </source>
</reference>
<dbReference type="SUPFAM" id="SSF51126">
    <property type="entry name" value="Pectin lyase-like"/>
    <property type="match status" value="1"/>
</dbReference>
<organism evidence="4 5">
    <name type="scientific">Pedobacter insulae</name>
    <dbReference type="NCBI Taxonomy" id="414048"/>
    <lineage>
        <taxon>Bacteria</taxon>
        <taxon>Pseudomonadati</taxon>
        <taxon>Bacteroidota</taxon>
        <taxon>Sphingobacteriia</taxon>
        <taxon>Sphingobacteriales</taxon>
        <taxon>Sphingobacteriaceae</taxon>
        <taxon>Pedobacter</taxon>
    </lineage>
</organism>
<sequence length="1832" mass="189737">MKKLLLYLLLFASLKTIGQTITPTSGIVYVKQNGAGTKTGSSWANAAPELADALKAAKTNSAITQIWVAGGTYKPKYSPFNSNFGTPAGQRNSFLMVDNVNLYGGFAGNETSLAQRDLSNTANISTLSGDLDNSNSKTENDAYNVVISSKTISPFQTTTEINGFTIVFGNGGSDDSFEFINYTFINPNYGGGIHINGSQIALVNLTLKNNSAQFGGGIYLGQCTAIIKNVLIAGNTAVLGAGIFNDNFSNLTITNSTISGNRASQRGGGIYSSNANLRLYNTIVYGNNNGIYTTGYLQATEYQYSLVQENPSGTAMVNYTDNANKIFLDPLAPGLNTGGDYTLKQGSPTINSGSNALYTVNLNTDKDLAGNPRLYNNGIIDMGAYELQQEVAQTITVSNVTKTYGDIAFEPGATVDSGQPLTYSSADNSIAEAYQDNADGNKWKINIKKAGTVNITVNASTATGFATETKDFTLTINPKPLTASIKPSAVFNKNYNGNTQGTIAITDLSLATSYVINSDDVQLALSSNVINYDSKDAGTGKTITLALGNLSLTGANATNYTIANPTALTTNNGVINAIPLTLTANNATKVYDGQAYSGGNGVQGTGFVNSESVGDLTGTLTYVGTAQGAINTGTYTIIPSGLSSNNYNISYVNGQLTINLNNVNTLTFNTLAAGATVNRTYGDASINASAVASSGLQASYSSSNANVAAVDNTGQVNIIGTGTTDIIVNQSGNSNYGVATSIKITLNVAKKSLTVKANDATKTFDNIAFQGGNGVSYAGFINGENASNLTGTLSFSGTSQGAINTGTYAIIPSGLSSNNYSFDYQSGILNIVASGANTLTFTSQVSGGNVIKTYGSGVLDASATASSGLTVSYNSNNTTVATVSSAGQINIQSAGTAIITAIQPGNQNINAATPISFTLTVNKANLSITANNDNKVYDGIGYAGGNNVTYTGFVNGENASNLTGTLSYSGSAQGAKNVNSYFITPSGFSSNNYNITYQDGSLSITKAALTITANNANKLYNGQAYSGGNGILSTGFVNSETVSDLTGTLIYAGTAQGAINTGTYTIVPSGFSSNNYNITYVNGQLIVNKSNSNALSFSNQTAGSTLNKTYGDALIDASAVASSGLAVAYSSSNTAVAMVSTSGQVTIKGPGTTDIVATQNGDTNYWAATPIKFTIVVSKKNLIVKANDATKTYDNLAYQGGNGVSYSGFITGESTTNLTGTLSYSGTSQGALNSGTYTIIPSGLASNNYNLTYQNGNLNILPSSANTLTFNSQVVGINVYKTYGDTNVNASATASTGLPVSYTSSNTMVAGVDSNGQVSIRSVGTTTITALQAGNGNFNAATPISFNLIVEKANLTITANSDHKVYDGLIYTGGNEVSYSGFVYSDNKNVLSGTLKYTGSSQGAKKVNSYTIHPSGLSSGNYNIAFKEGALIITKKDINVNVDADQHKLFGTVDPVFTYTVTPALLSGDSFTGSLSREVGENVGNYSINQGSLSAGSNYHISYTGAIFKIMNAPITGISFNSQSFGYDGTAKGLAISGNLPAGTSVVYSNNSLTNVGSQIVTASISGGNYAPLTLSATLSITKANLIVSATNASICQGASLPSFNISYAGFKGADNENSLNSKASASVNTTGSTVGTYLITLAGAASNNYNIAYINGSLTVNALPALQLTSSMGTSISKGDAAILTATGGGSYVWANENGVISGQNTATLTIRPSQTTIYTVTTSNSSGCSTSKSITITVTEDFKIIATNVLSPNGDGINDVWKVENIDLYPNNEVKVFDKGGRVVYQKRGYDNSWNGMLNGTPLSENTYYYIVDFGNGQRVFKGFITIVRD</sequence>
<keyword evidence="5" id="KW-1185">Reference proteome</keyword>
<dbReference type="SUPFAM" id="SSF49373">
    <property type="entry name" value="Invasin/intimin cell-adhesion fragments"/>
    <property type="match status" value="4"/>
</dbReference>
<feature type="domain" description="MBG" evidence="3">
    <location>
        <begin position="1355"/>
        <end position="1431"/>
    </location>
</feature>
<dbReference type="RefSeq" id="WP_090996319.1">
    <property type="nucleotide sequence ID" value="NZ_FOPP01000010.1"/>
</dbReference>
<protein>
    <submittedName>
        <fullName evidence="4">Gliding motility-associated C-terminal domain-containing protein</fullName>
    </submittedName>
</protein>
<evidence type="ECO:0000313" key="4">
    <source>
        <dbReference type="EMBL" id="SFH36913.1"/>
    </source>
</evidence>
<feature type="domain" description="MBG" evidence="3">
    <location>
        <begin position="1009"/>
        <end position="1085"/>
    </location>
</feature>
<proteinExistence type="predicted"/>
<dbReference type="Gene3D" id="3.30.210.10">
    <property type="entry name" value="DNA polymerase, thumb domain"/>
    <property type="match status" value="6"/>
</dbReference>
<evidence type="ECO:0000256" key="1">
    <source>
        <dbReference type="SAM" id="SignalP"/>
    </source>
</evidence>
<feature type="chain" id="PRO_5011693124" evidence="1">
    <location>
        <begin position="19"/>
        <end position="1832"/>
    </location>
</feature>
<evidence type="ECO:0000259" key="3">
    <source>
        <dbReference type="Pfam" id="PF18676"/>
    </source>
</evidence>
<dbReference type="STRING" id="414048.SAMN04489864_11011"/>
<feature type="domain" description="MBG" evidence="3">
    <location>
        <begin position="580"/>
        <end position="657"/>
    </location>
</feature>
<dbReference type="OrthoDB" id="355609at2"/>
<name>A0A1I2ZGH1_9SPHI</name>
<feature type="domain" description="MBG" evidence="3">
    <location>
        <begin position="1182"/>
        <end position="1258"/>
    </location>
</feature>
<dbReference type="InterPro" id="IPR059226">
    <property type="entry name" value="Choice_anch_Q_dom"/>
</dbReference>
<dbReference type="InterPro" id="IPR041286">
    <property type="entry name" value="MBG_2"/>
</dbReference>
<feature type="domain" description="MBG" evidence="3">
    <location>
        <begin position="1586"/>
        <end position="1660"/>
    </location>
</feature>
<feature type="domain" description="MBG" evidence="3">
    <location>
        <begin position="1439"/>
        <end position="1508"/>
    </location>
</feature>
<dbReference type="Gene3D" id="2.60.40.1080">
    <property type="match status" value="3"/>
</dbReference>
<evidence type="ECO:0000313" key="5">
    <source>
        <dbReference type="Proteomes" id="UP000199666"/>
    </source>
</evidence>
<dbReference type="InterPro" id="IPR037160">
    <property type="entry name" value="DNA_Pol_thumb_sf"/>
</dbReference>
<keyword evidence="1" id="KW-0732">Signal</keyword>
<accession>A0A1I2ZGH1</accession>
<feature type="domain" description="YDG" evidence="2">
    <location>
        <begin position="478"/>
        <end position="566"/>
    </location>
</feature>
<dbReference type="InterPro" id="IPR041248">
    <property type="entry name" value="YDG"/>
</dbReference>
<feature type="domain" description="MBG" evidence="3">
    <location>
        <begin position="753"/>
        <end position="829"/>
    </location>
</feature>
<dbReference type="NCBIfam" id="NF041518">
    <property type="entry name" value="choice_anch_Q"/>
    <property type="match status" value="1"/>
</dbReference>
<evidence type="ECO:0000259" key="2">
    <source>
        <dbReference type="Pfam" id="PF18657"/>
    </source>
</evidence>
<dbReference type="Pfam" id="PF18676">
    <property type="entry name" value="MBG_2"/>
    <property type="match status" value="8"/>
</dbReference>
<dbReference type="EMBL" id="FOPP01000010">
    <property type="protein sequence ID" value="SFH36913.1"/>
    <property type="molecule type" value="Genomic_DNA"/>
</dbReference>
<feature type="signal peptide" evidence="1">
    <location>
        <begin position="1"/>
        <end position="18"/>
    </location>
</feature>
<dbReference type="Pfam" id="PF13585">
    <property type="entry name" value="CHU_C"/>
    <property type="match status" value="1"/>
</dbReference>
<dbReference type="Pfam" id="PF18657">
    <property type="entry name" value="YDG"/>
    <property type="match status" value="1"/>
</dbReference>
<dbReference type="NCBIfam" id="TIGR04131">
    <property type="entry name" value="Bac_Flav_CTERM"/>
    <property type="match status" value="1"/>
</dbReference>
<dbReference type="InterPro" id="IPR008964">
    <property type="entry name" value="Invasin/intimin_cell_adhesion"/>
</dbReference>
<gene>
    <name evidence="4" type="ORF">SAMN04489864_11011</name>
</gene>
<dbReference type="Proteomes" id="UP000199666">
    <property type="component" value="Unassembled WGS sequence"/>
</dbReference>
<dbReference type="InterPro" id="IPR026341">
    <property type="entry name" value="T9SS_type_B"/>
</dbReference>
<feature type="domain" description="MBG" evidence="3">
    <location>
        <begin position="926"/>
        <end position="1003"/>
    </location>
</feature>
<dbReference type="InterPro" id="IPR011050">
    <property type="entry name" value="Pectin_lyase_fold/virulence"/>
</dbReference>